<accession>A0A6G9H940</accession>
<dbReference type="PANTHER" id="PTHR33392">
    <property type="entry name" value="POLYISOPRENYL-TEICHOIC ACID--PEPTIDOGLYCAN TEICHOIC ACID TRANSFERASE TAGU"/>
    <property type="match status" value="1"/>
</dbReference>
<dbReference type="Pfam" id="PF13399">
    <property type="entry name" value="LytR_C"/>
    <property type="match status" value="1"/>
</dbReference>
<feature type="compositionally biased region" description="Low complexity" evidence="2">
    <location>
        <begin position="360"/>
        <end position="391"/>
    </location>
</feature>
<name>A0A6G9H940_9ACTN</name>
<sequence>MRAATTLSVLVLGAGGIGHAVVTSLDTGIDRVDAFKDMKNRPDAGHGLNLLLVGTDGRDRITEAERQKYRLGGAPCHCTDTIMLVHLSEDGKRASVVSLPRDSYAEIPAHTDSTTGKKHKAHPVKINAAYAEGGPNLTVRTVEHMTGVKISHYLEVDFTSFMKTVDTIGGVEICTPRALKDSYTGLDLTPGTHRLDGGQALQYVRSRHIDGNADLSRMQRQQRFVAALISRATSNGVLLNPVKFRDVTRALLGSVRADAGFGAQQLLSLNKAMRGFSPSSSEFTSVPLLAKGVSLPGIGSTVKWDPEKSKKLFRALREDKPLALPGPSVPRDPAAGPAPGAAGAPGPSAAPPASVPPPAASKAPGTAAAGAPSAAPSAAASAAPPGAPSAAPKAALVDVKPADIRVQVYNATRTDGLGKQVDDALRATGFRTTGAPLAAGVRDVKRTQVLYDPRWDRSARSLAAALPGSELRAVKGQGGTLKVMAGSEYRTVAPVRVEATPAGRFEAMTGDQVACP</sequence>
<feature type="compositionally biased region" description="Pro residues" evidence="2">
    <location>
        <begin position="348"/>
        <end position="359"/>
    </location>
</feature>
<dbReference type="KEGG" id="slia:HA039_21470"/>
<dbReference type="RefSeq" id="WP_167037298.1">
    <property type="nucleotide sequence ID" value="NZ_CP050177.1"/>
</dbReference>
<keyword evidence="6" id="KW-1185">Reference proteome</keyword>
<evidence type="ECO:0000256" key="2">
    <source>
        <dbReference type="SAM" id="MobiDB-lite"/>
    </source>
</evidence>
<dbReference type="NCBIfam" id="TIGR00350">
    <property type="entry name" value="lytR_cpsA_psr"/>
    <property type="match status" value="1"/>
</dbReference>
<feature type="region of interest" description="Disordered" evidence="2">
    <location>
        <begin position="321"/>
        <end position="391"/>
    </location>
</feature>
<proteinExistence type="inferred from homology"/>
<evidence type="ECO:0000313" key="5">
    <source>
        <dbReference type="EMBL" id="QIQ07063.1"/>
    </source>
</evidence>
<reference evidence="5 6" key="1">
    <citation type="submission" date="2020-03" db="EMBL/GenBank/DDBJ databases">
        <title>A novel species.</title>
        <authorList>
            <person name="Gao J."/>
        </authorList>
    </citation>
    <scope>NUCLEOTIDE SEQUENCE [LARGE SCALE GENOMIC DNA]</scope>
    <source>
        <strain evidence="5 6">QMT-12</strain>
    </source>
</reference>
<feature type="compositionally biased region" description="Low complexity" evidence="2">
    <location>
        <begin position="333"/>
        <end position="347"/>
    </location>
</feature>
<protein>
    <submittedName>
        <fullName evidence="5">LCP family protein</fullName>
    </submittedName>
</protein>
<dbReference type="EMBL" id="CP050177">
    <property type="protein sequence ID" value="QIQ07063.1"/>
    <property type="molecule type" value="Genomic_DNA"/>
</dbReference>
<dbReference type="InterPro" id="IPR027381">
    <property type="entry name" value="LytR/CpsA/Psr_C"/>
</dbReference>
<evidence type="ECO:0000313" key="6">
    <source>
        <dbReference type="Proteomes" id="UP000501179"/>
    </source>
</evidence>
<dbReference type="PANTHER" id="PTHR33392:SF6">
    <property type="entry name" value="POLYISOPRENYL-TEICHOIC ACID--PEPTIDOGLYCAN TEICHOIC ACID TRANSFERASE TAGU"/>
    <property type="match status" value="1"/>
</dbReference>
<dbReference type="Proteomes" id="UP000501179">
    <property type="component" value="Chromosome"/>
</dbReference>
<dbReference type="Gene3D" id="3.30.70.2390">
    <property type="match status" value="1"/>
</dbReference>
<dbReference type="InterPro" id="IPR004474">
    <property type="entry name" value="LytR_CpsA_psr"/>
</dbReference>
<dbReference type="AlphaFoldDB" id="A0A6G9H940"/>
<gene>
    <name evidence="5" type="ORF">HA039_21470</name>
</gene>
<dbReference type="Gene3D" id="3.40.630.190">
    <property type="entry name" value="LCP protein"/>
    <property type="match status" value="1"/>
</dbReference>
<organism evidence="5 6">
    <name type="scientific">Streptomyces liangshanensis</name>
    <dbReference type="NCBI Taxonomy" id="2717324"/>
    <lineage>
        <taxon>Bacteria</taxon>
        <taxon>Bacillati</taxon>
        <taxon>Actinomycetota</taxon>
        <taxon>Actinomycetes</taxon>
        <taxon>Kitasatosporales</taxon>
        <taxon>Streptomycetaceae</taxon>
        <taxon>Streptomyces</taxon>
    </lineage>
</organism>
<comment type="similarity">
    <text evidence="1">Belongs to the LytR/CpsA/Psr (LCP) family.</text>
</comment>
<feature type="domain" description="LytR/CpsA/Psr regulator C-terminal" evidence="4">
    <location>
        <begin position="403"/>
        <end position="489"/>
    </location>
</feature>
<evidence type="ECO:0000259" key="3">
    <source>
        <dbReference type="Pfam" id="PF03816"/>
    </source>
</evidence>
<evidence type="ECO:0000259" key="4">
    <source>
        <dbReference type="Pfam" id="PF13399"/>
    </source>
</evidence>
<dbReference type="Pfam" id="PF03816">
    <property type="entry name" value="LytR_cpsA_psr"/>
    <property type="match status" value="1"/>
</dbReference>
<dbReference type="InterPro" id="IPR050922">
    <property type="entry name" value="LytR/CpsA/Psr_CW_biosynth"/>
</dbReference>
<evidence type="ECO:0000256" key="1">
    <source>
        <dbReference type="ARBA" id="ARBA00006068"/>
    </source>
</evidence>
<feature type="domain" description="Cell envelope-related transcriptional attenuator" evidence="3">
    <location>
        <begin position="79"/>
        <end position="233"/>
    </location>
</feature>